<reference evidence="4 5" key="1">
    <citation type="journal article" date="2014" name="PLoS Genet.">
        <title>Phylogenetically driven sequencing of extremely halophilic archaea reveals strategies for static and dynamic osmo-response.</title>
        <authorList>
            <person name="Becker E.A."/>
            <person name="Seitzer P.M."/>
            <person name="Tritt A."/>
            <person name="Larsen D."/>
            <person name="Krusor M."/>
            <person name="Yao A.I."/>
            <person name="Wu D."/>
            <person name="Madern D."/>
            <person name="Eisen J.A."/>
            <person name="Darling A.E."/>
            <person name="Facciotti M.T."/>
        </authorList>
    </citation>
    <scope>NUCLEOTIDE SEQUENCE [LARGE SCALE GENOMIC DNA]</scope>
    <source>
        <strain evidence="4 5">DSM 10524</strain>
    </source>
</reference>
<dbReference type="Pfam" id="PF26514">
    <property type="entry name" value="DUF8173"/>
    <property type="match status" value="1"/>
</dbReference>
<dbReference type="EMBL" id="AOIB01000015">
    <property type="protein sequence ID" value="ELY59534.1"/>
    <property type="molecule type" value="Genomic_DNA"/>
</dbReference>
<evidence type="ECO:0000256" key="2">
    <source>
        <dbReference type="SAM" id="Phobius"/>
    </source>
</evidence>
<evidence type="ECO:0000259" key="3">
    <source>
        <dbReference type="Pfam" id="PF26514"/>
    </source>
</evidence>
<feature type="transmembrane region" description="Helical" evidence="2">
    <location>
        <begin position="238"/>
        <end position="262"/>
    </location>
</feature>
<feature type="transmembrane region" description="Helical" evidence="2">
    <location>
        <begin position="299"/>
        <end position="315"/>
    </location>
</feature>
<dbReference type="AlphaFoldDB" id="L9XCW4"/>
<feature type="transmembrane region" description="Helical" evidence="2">
    <location>
        <begin position="321"/>
        <end position="339"/>
    </location>
</feature>
<dbReference type="RefSeq" id="WP_005554800.1">
    <property type="nucleotide sequence ID" value="NZ_AOIB01000015.1"/>
</dbReference>
<dbReference type="InterPro" id="IPR058486">
    <property type="entry name" value="DUF8173"/>
</dbReference>
<organism evidence="4 5">
    <name type="scientific">Natronococcus amylolyticus DSM 10524</name>
    <dbReference type="NCBI Taxonomy" id="1227497"/>
    <lineage>
        <taxon>Archaea</taxon>
        <taxon>Methanobacteriati</taxon>
        <taxon>Methanobacteriota</taxon>
        <taxon>Stenosarchaea group</taxon>
        <taxon>Halobacteria</taxon>
        <taxon>Halobacteriales</taxon>
        <taxon>Natrialbaceae</taxon>
        <taxon>Natronococcus</taxon>
    </lineage>
</organism>
<dbReference type="STRING" id="1227497.C491_06993"/>
<dbReference type="PATRIC" id="fig|1227497.3.peg.1439"/>
<accession>L9XCW4</accession>
<gene>
    <name evidence="4" type="ORF">C491_06993</name>
</gene>
<feature type="domain" description="DUF8173" evidence="3">
    <location>
        <begin position="199"/>
        <end position="340"/>
    </location>
</feature>
<keyword evidence="2" id="KW-0812">Transmembrane</keyword>
<comment type="caution">
    <text evidence="4">The sequence shown here is derived from an EMBL/GenBank/DDBJ whole genome shotgun (WGS) entry which is preliminary data.</text>
</comment>
<feature type="compositionally biased region" description="Basic and acidic residues" evidence="1">
    <location>
        <begin position="346"/>
        <end position="358"/>
    </location>
</feature>
<sequence>MGTETSVPKRLAVVLLVVVLLGAVPTGVAAQSESTVGGTVVVEEGETIEDLEAVAGTVVVEGTVTGDVSAAAGDVRIESGGEVGGDLETASGSVTIDGTVAGDVDVGAGNVAVGEDGTVGGDFTAGAGNVVVDGTLEGDAAIGAETITLGEGASIAGDLRYNGDLQGNTDAVAGSITEDSTLGFDIAPTLQPLASWLVSLYTLALNLLLGAALLALFPRFSDGVAERVATDPLRTGAVGFGVLIGVPILLVAAAITIIGIPFSIVGGFAFALVVWVGIVYGRFAVAAWLLGYADLENRWLALVVGMIGGAILAQLPFVGGLLNVLILLLGLGALAWGLYTRRRTPGTREPEHRDRIGPDEPAGD</sequence>
<keyword evidence="5" id="KW-1185">Reference proteome</keyword>
<evidence type="ECO:0000313" key="5">
    <source>
        <dbReference type="Proteomes" id="UP000011688"/>
    </source>
</evidence>
<feature type="region of interest" description="Disordered" evidence="1">
    <location>
        <begin position="344"/>
        <end position="364"/>
    </location>
</feature>
<evidence type="ECO:0000313" key="4">
    <source>
        <dbReference type="EMBL" id="ELY59534.1"/>
    </source>
</evidence>
<dbReference type="OrthoDB" id="293642at2157"/>
<keyword evidence="2" id="KW-0472">Membrane</keyword>
<protein>
    <recommendedName>
        <fullName evidence="3">DUF8173 domain-containing protein</fullName>
    </recommendedName>
</protein>
<proteinExistence type="predicted"/>
<keyword evidence="2" id="KW-1133">Transmembrane helix</keyword>
<feature type="transmembrane region" description="Helical" evidence="2">
    <location>
        <begin position="268"/>
        <end position="292"/>
    </location>
</feature>
<dbReference type="eggNOG" id="arCOG04555">
    <property type="taxonomic scope" value="Archaea"/>
</dbReference>
<dbReference type="Proteomes" id="UP000011688">
    <property type="component" value="Unassembled WGS sequence"/>
</dbReference>
<evidence type="ECO:0000256" key="1">
    <source>
        <dbReference type="SAM" id="MobiDB-lite"/>
    </source>
</evidence>
<feature type="transmembrane region" description="Helical" evidence="2">
    <location>
        <begin position="193"/>
        <end position="217"/>
    </location>
</feature>
<name>L9XCW4_9EURY</name>